<dbReference type="PANTHER" id="PTHR35088">
    <property type="entry name" value="COILED-COIL DOMAIN-CONTAINING PROTEIN 178"/>
    <property type="match status" value="1"/>
</dbReference>
<feature type="compositionally biased region" description="Basic residues" evidence="2">
    <location>
        <begin position="626"/>
        <end position="635"/>
    </location>
</feature>
<reference evidence="3" key="2">
    <citation type="journal article" date="2020" name="Biotechnol. Bioeng.">
        <title>Chromosome-scale scaffolds for the Chinese hamster reference genome assembly to facilitate the study of the CHO epigenome.</title>
        <authorList>
            <person name="Hilliard W."/>
            <person name="MacDonald M."/>
            <person name="Lee K.H."/>
        </authorList>
    </citation>
    <scope>NUCLEOTIDE SEQUENCE [LARGE SCALE GENOMIC DNA]</scope>
    <source>
        <strain evidence="3">17A/GY</strain>
    </source>
</reference>
<feature type="coiled-coil region" evidence="1">
    <location>
        <begin position="219"/>
        <end position="260"/>
    </location>
</feature>
<dbReference type="CTD" id="374864"/>
<dbReference type="Proteomes" id="UP001108280">
    <property type="component" value="Chromosome 2"/>
</dbReference>
<feature type="coiled-coil region" evidence="1">
    <location>
        <begin position="444"/>
        <end position="471"/>
    </location>
</feature>
<reference evidence="3" key="1">
    <citation type="journal article" date="2018" name="Biotechnol. Bioeng.">
        <title>A reference genome of the Chinese hamster based on a hybrid assembly strategy.</title>
        <authorList>
            <person name="Rupp O."/>
            <person name="MacDonald M.L."/>
            <person name="Li S."/>
            <person name="Dhiman H."/>
            <person name="Polson S."/>
            <person name="Griep S."/>
            <person name="Heffner K."/>
            <person name="Hernandez I."/>
            <person name="Brinkrolf K."/>
            <person name="Jadhav V."/>
            <person name="Samoudi M."/>
            <person name="Hao H."/>
            <person name="Kingham B."/>
            <person name="Goesmann A."/>
            <person name="Betenbaugh M.J."/>
            <person name="Lewis N.E."/>
            <person name="Borth N."/>
            <person name="Lee K.H."/>
        </authorList>
    </citation>
    <scope>NUCLEOTIDE SEQUENCE [LARGE SCALE GENOMIC DNA]</scope>
    <source>
        <strain evidence="3">17A/GY</strain>
    </source>
</reference>
<reference evidence="4" key="3">
    <citation type="submission" date="2025-08" db="UniProtKB">
        <authorList>
            <consortium name="RefSeq"/>
        </authorList>
    </citation>
    <scope>IDENTIFICATION</scope>
    <source>
        <strain evidence="4">17A/GY</strain>
        <tissue evidence="4">Liver</tissue>
    </source>
</reference>
<dbReference type="AlphaFoldDB" id="A0A9J7K3N5"/>
<dbReference type="GeneID" id="100757741"/>
<evidence type="ECO:0000313" key="3">
    <source>
        <dbReference type="Proteomes" id="UP001108280"/>
    </source>
</evidence>
<dbReference type="InterPro" id="IPR038826">
    <property type="entry name" value="CCDC178"/>
</dbReference>
<feature type="region of interest" description="Disordered" evidence="2">
    <location>
        <begin position="620"/>
        <end position="643"/>
    </location>
</feature>
<accession>A0A9J7K3N5</accession>
<protein>
    <submittedName>
        <fullName evidence="4">Coiled-coil domain-containing protein 178 isoform X2</fullName>
    </submittedName>
</protein>
<dbReference type="OrthoDB" id="10010556at2759"/>
<proteinExistence type="predicted"/>
<evidence type="ECO:0000256" key="1">
    <source>
        <dbReference type="SAM" id="Coils"/>
    </source>
</evidence>
<gene>
    <name evidence="4" type="primary">Ccdc178</name>
</gene>
<dbReference type="RefSeq" id="XP_035294635.1">
    <property type="nucleotide sequence ID" value="XM_035438744.1"/>
</dbReference>
<feature type="region of interest" description="Disordered" evidence="2">
    <location>
        <begin position="1"/>
        <end position="21"/>
    </location>
</feature>
<dbReference type="PANTHER" id="PTHR35088:SF1">
    <property type="entry name" value="COILED-COIL DOMAIN-CONTAINING PROTEIN 178"/>
    <property type="match status" value="1"/>
</dbReference>
<sequence>MPQNEKDLTNPGMKMNETKKGKSCLEMKVLRDKERRLTIEENTRLQGMAGLSISKESELLFESKTTNTDEVNKGIYFSYPSRRHSCSLVSTPIPCVSKMISHIEDMESKIQEHLNQFEASYEEWTSTIIEEKEDMGVTDSEKEVHPEKSRDEKCPELKKKMETLLSEAIHLIKSLETDRAEAELALKQQKSRRKRICMKIDCWSIWKLQELPVVVQKEHEHFSKELAELNSLLESTTQKVEHLEQEKAKLEQANAKIQKDIDFMTHHAPLLEEKRKQELQALKELYHKKFKVMEEFRKVHSELKLSIEEYENAKLRLKKMKEDDARDIHQEEITVNSYRKELNQLSNLHTHYSNSIENVNVDIEEDEETMTEMLKETQSTTNELAILLKIVEGLKKNFDQYSWKQKNLEQQYMEILNIYYSSKRAWDTELSNISKDYINISKSYAALLEENKKLQSEIETLKEEINESVRKKVEYGYEVESLQELKIKNSNYLKQLYKQSYHIGAVYYLAKHKTEELENKIAEVRRKFKNREDFLKKLTRSEMISCNERLKNLYNIEENHYVEMQEYMRRKALYSLALSEAESTLHHIEEDAVGVRLVHRQHSTMLQDIREKKEHVKKKVEETKKTLRKKSKRSRKELTKREGKGSLIHQEIEITKQKTVVLIEKSKELSNEITSMKLEKITYEEILEKLKEEFIKLRFDKEHSQGVYDHFMLEKQRCEERIFEEDKKFQKLVEIRQSTLADIRKVQDDSLEENLRLAREYQAMQMLFLKEKDAYFNGYDRLLSLNSSVCDKKKLCQLQEKLDKQWQEYFKLLLLFNQIKLEKFQEESQETIQQIFVVQEESSSLMQHILDFFQTLTDGSCEKDG</sequence>
<keyword evidence="3" id="KW-1185">Reference proteome</keyword>
<evidence type="ECO:0000313" key="4">
    <source>
        <dbReference type="RefSeq" id="XP_035294635.1"/>
    </source>
</evidence>
<evidence type="ECO:0000256" key="2">
    <source>
        <dbReference type="SAM" id="MobiDB-lite"/>
    </source>
</evidence>
<feature type="coiled-coil region" evidence="1">
    <location>
        <begin position="293"/>
        <end position="411"/>
    </location>
</feature>
<name>A0A9J7K3N5_CRIGR</name>
<dbReference type="KEGG" id="cge:100757741"/>
<feature type="coiled-coil region" evidence="1">
    <location>
        <begin position="165"/>
        <end position="192"/>
    </location>
</feature>
<keyword evidence="1" id="KW-0175">Coiled coil</keyword>
<organism evidence="3 4">
    <name type="scientific">Cricetulus griseus</name>
    <name type="common">Chinese hamster</name>
    <name type="synonym">Cricetulus barabensis griseus</name>
    <dbReference type="NCBI Taxonomy" id="10029"/>
    <lineage>
        <taxon>Eukaryota</taxon>
        <taxon>Metazoa</taxon>
        <taxon>Chordata</taxon>
        <taxon>Craniata</taxon>
        <taxon>Vertebrata</taxon>
        <taxon>Euteleostomi</taxon>
        <taxon>Mammalia</taxon>
        <taxon>Eutheria</taxon>
        <taxon>Euarchontoglires</taxon>
        <taxon>Glires</taxon>
        <taxon>Rodentia</taxon>
        <taxon>Myomorpha</taxon>
        <taxon>Muroidea</taxon>
        <taxon>Cricetidae</taxon>
        <taxon>Cricetinae</taxon>
        <taxon>Cricetulus</taxon>
    </lineage>
</organism>